<protein>
    <recommendedName>
        <fullName evidence="5">Bacterial surface antigen (D15) domain-containing protein</fullName>
    </recommendedName>
</protein>
<accession>A0A921RJM4</accession>
<keyword evidence="1" id="KW-0934">Plastid</keyword>
<reference evidence="6" key="2">
    <citation type="submission" date="2020-10" db="EMBL/GenBank/DDBJ databases">
        <authorList>
            <person name="Cooper E.A."/>
            <person name="Brenton Z.W."/>
            <person name="Flinn B.S."/>
            <person name="Jenkins J."/>
            <person name="Shu S."/>
            <person name="Flowers D."/>
            <person name="Luo F."/>
            <person name="Wang Y."/>
            <person name="Xia P."/>
            <person name="Barry K."/>
            <person name="Daum C."/>
            <person name="Lipzen A."/>
            <person name="Yoshinaga Y."/>
            <person name="Schmutz J."/>
            <person name="Saski C."/>
            <person name="Vermerris W."/>
            <person name="Kresovich S."/>
        </authorList>
    </citation>
    <scope>NUCLEOTIDE SEQUENCE</scope>
</reference>
<keyword evidence="1" id="KW-1002">Plastid outer membrane</keyword>
<dbReference type="Gramene" id="EES01699">
    <property type="protein sequence ID" value="EES01699"/>
    <property type="gene ID" value="SORBI_3003G343200"/>
</dbReference>
<name>A0A921RJM4_SORBI</name>
<evidence type="ECO:0000256" key="2">
    <source>
        <dbReference type="ARBA" id="ARBA00023136"/>
    </source>
</evidence>
<reference evidence="6" key="1">
    <citation type="journal article" date="2019" name="BMC Genomics">
        <title>A new reference genome for Sorghum bicolor reveals high levels of sequence similarity between sweet and grain genotypes: implications for the genetics of sugar metabolism.</title>
        <authorList>
            <person name="Cooper E.A."/>
            <person name="Brenton Z.W."/>
            <person name="Flinn B.S."/>
            <person name="Jenkins J."/>
            <person name="Shu S."/>
            <person name="Flowers D."/>
            <person name="Luo F."/>
            <person name="Wang Y."/>
            <person name="Xia P."/>
            <person name="Barry K."/>
            <person name="Daum C."/>
            <person name="Lipzen A."/>
            <person name="Yoshinaga Y."/>
            <person name="Schmutz J."/>
            <person name="Saski C."/>
            <person name="Vermerris W."/>
            <person name="Kresovich S."/>
        </authorList>
    </citation>
    <scope>NUCLEOTIDE SEQUENCE</scope>
</reference>
<evidence type="ECO:0000256" key="1">
    <source>
        <dbReference type="ARBA" id="ARBA00022805"/>
    </source>
</evidence>
<proteinExistence type="predicted"/>
<sequence>MVIAADSAADQDPNPVPDEAAGESVEAPAYPDHGEPNADAADVEYEDEEEELDGEAAEAAAREKVEAVFRRLSEAPVGIRVHEVIIKGNTKTRDALIEAEVVGLIRSAATVQDLVRTASIANARLRRLDVFDSVHVLLDAGPPELPGTTNVVIEVVEAANPIHGSVGCFSKPEARSWTVEGSVRWKNIFGYGDIWDASGAYGWDQSSEIGIGVSLPRFRSITTPLTARASLLSHDWLKFSSYKERLLGLSFGLFSDVHHDLSYSLTWRTLTDPSQEASKSIRRQLGHNLLSALRYTYTIDQRDSHLRPTKGYAFVSTSQVGGLWGSKGLRFFRQEFDIRGAVPLGFYNAALNAGISAGVLLPLGRGFMESPSSVPDRFFMGGHSSPVISLGSLTSLLGFKTRGVGPTELRRFVPSESVTDESAASPGWDYLGGDFAVSAFADLSFNLPLKLFQDAGIHGHAFLTAGNLAKLSEGEFRNFSFSKFGRTFRSSAGVGIILPTKLLRVEINYCYILKQFEHDRGKTGIQFSFSSPTPM</sequence>
<dbReference type="OrthoDB" id="1724197at2759"/>
<dbReference type="PANTHER" id="PTHR12815">
    <property type="entry name" value="SORTING AND ASSEMBLY MACHINERY SAMM50 PROTEIN FAMILY MEMBER"/>
    <property type="match status" value="1"/>
</dbReference>
<dbReference type="AlphaFoldDB" id="A0A921RJM4"/>
<evidence type="ECO:0000256" key="4">
    <source>
        <dbReference type="SAM" id="MobiDB-lite"/>
    </source>
</evidence>
<feature type="region of interest" description="Disordered" evidence="4">
    <location>
        <begin position="1"/>
        <end position="50"/>
    </location>
</feature>
<feature type="domain" description="Bacterial surface antigen (D15)" evidence="5">
    <location>
        <begin position="187"/>
        <end position="530"/>
    </location>
</feature>
<evidence type="ECO:0000259" key="5">
    <source>
        <dbReference type="Pfam" id="PF01103"/>
    </source>
</evidence>
<evidence type="ECO:0000256" key="3">
    <source>
        <dbReference type="ARBA" id="ARBA00024013"/>
    </source>
</evidence>
<dbReference type="Proteomes" id="UP000807115">
    <property type="component" value="Chromosome 3"/>
</dbReference>
<organism evidence="6 7">
    <name type="scientific">Sorghum bicolor</name>
    <name type="common">Sorghum</name>
    <name type="synonym">Sorghum vulgare</name>
    <dbReference type="NCBI Taxonomy" id="4558"/>
    <lineage>
        <taxon>Eukaryota</taxon>
        <taxon>Viridiplantae</taxon>
        <taxon>Streptophyta</taxon>
        <taxon>Embryophyta</taxon>
        <taxon>Tracheophyta</taxon>
        <taxon>Spermatophyta</taxon>
        <taxon>Magnoliopsida</taxon>
        <taxon>Liliopsida</taxon>
        <taxon>Poales</taxon>
        <taxon>Poaceae</taxon>
        <taxon>PACMAD clade</taxon>
        <taxon>Panicoideae</taxon>
        <taxon>Andropogonodae</taxon>
        <taxon>Andropogoneae</taxon>
        <taxon>Sorghinae</taxon>
        <taxon>Sorghum</taxon>
    </lineage>
</organism>
<dbReference type="GO" id="GO:0009707">
    <property type="term" value="C:chloroplast outer membrane"/>
    <property type="evidence" value="ECO:0007669"/>
    <property type="project" value="UniProtKB-SubCell"/>
</dbReference>
<evidence type="ECO:0000313" key="7">
    <source>
        <dbReference type="Proteomes" id="UP000807115"/>
    </source>
</evidence>
<dbReference type="Pfam" id="PF01103">
    <property type="entry name" value="Omp85"/>
    <property type="match status" value="1"/>
</dbReference>
<dbReference type="KEGG" id="sbi:8085419"/>
<comment type="caution">
    <text evidence="6">The sequence shown here is derived from an EMBL/GenBank/DDBJ whole genome shotgun (WGS) entry which is preliminary data.</text>
</comment>
<dbReference type="Gene3D" id="2.40.160.50">
    <property type="entry name" value="membrane protein fhac: a member of the omp85/tpsb transporter family"/>
    <property type="match status" value="1"/>
</dbReference>
<keyword evidence="2" id="KW-0472">Membrane</keyword>
<dbReference type="FunFam" id="3.10.20.310:FF:000016">
    <property type="entry name" value="Outer membrane OMP85 family protein"/>
    <property type="match status" value="1"/>
</dbReference>
<dbReference type="EMBL" id="CM027682">
    <property type="protein sequence ID" value="KAG0539992.1"/>
    <property type="molecule type" value="Genomic_DNA"/>
</dbReference>
<dbReference type="InterPro" id="IPR000184">
    <property type="entry name" value="Bac_surfAg_D15"/>
</dbReference>
<dbReference type="InterPro" id="IPR039910">
    <property type="entry name" value="D15-like"/>
</dbReference>
<dbReference type="OMA" id="EMSAGLC"/>
<dbReference type="FunFam" id="2.40.160.50:FF:000005">
    <property type="entry name" value="Outer membrane OMP85 family protein"/>
    <property type="match status" value="1"/>
</dbReference>
<dbReference type="Gene3D" id="3.10.20.310">
    <property type="entry name" value="membrane protein fhac"/>
    <property type="match status" value="1"/>
</dbReference>
<dbReference type="PANTHER" id="PTHR12815:SF34">
    <property type="entry name" value="OUTER MEMBRANE OMP85 FAMILY PROTEIN"/>
    <property type="match status" value="1"/>
</dbReference>
<gene>
    <name evidence="6" type="ORF">BDA96_03G370300</name>
</gene>
<evidence type="ECO:0000313" key="6">
    <source>
        <dbReference type="EMBL" id="KAG0539992.1"/>
    </source>
</evidence>
<comment type="subcellular location">
    <subcellularLocation>
        <location evidence="3">Plastid</location>
        <location evidence="3">Chloroplast outer membrane</location>
    </subcellularLocation>
</comment>
<feature type="compositionally biased region" description="Acidic residues" evidence="4">
    <location>
        <begin position="41"/>
        <end position="50"/>
    </location>
</feature>